<organism evidence="3 4">
    <name type="scientific">Colletotrichum trifolii</name>
    <dbReference type="NCBI Taxonomy" id="5466"/>
    <lineage>
        <taxon>Eukaryota</taxon>
        <taxon>Fungi</taxon>
        <taxon>Dikarya</taxon>
        <taxon>Ascomycota</taxon>
        <taxon>Pezizomycotina</taxon>
        <taxon>Sordariomycetes</taxon>
        <taxon>Hypocreomycetidae</taxon>
        <taxon>Glomerellales</taxon>
        <taxon>Glomerellaceae</taxon>
        <taxon>Colletotrichum</taxon>
        <taxon>Colletotrichum orbiculare species complex</taxon>
    </lineage>
</organism>
<dbReference type="AlphaFoldDB" id="A0A4R8R0N4"/>
<keyword evidence="4" id="KW-1185">Reference proteome</keyword>
<dbReference type="STRING" id="5466.A0A4R8R0N4"/>
<gene>
    <name evidence="3" type="ORF">CTRI78_v007971</name>
</gene>
<accession>A0A4R8R0N4</accession>
<dbReference type="CDD" id="cd18186">
    <property type="entry name" value="BTB_POZ_ZBTB_KLHL-like"/>
    <property type="match status" value="1"/>
</dbReference>
<feature type="compositionally biased region" description="Basic and acidic residues" evidence="1">
    <location>
        <begin position="25"/>
        <end position="38"/>
    </location>
</feature>
<dbReference type="EMBL" id="RYZW01000091">
    <property type="protein sequence ID" value="TDZ49666.1"/>
    <property type="molecule type" value="Genomic_DNA"/>
</dbReference>
<name>A0A4R8R0N4_COLTR</name>
<feature type="domain" description="BTB" evidence="2">
    <location>
        <begin position="58"/>
        <end position="144"/>
    </location>
</feature>
<dbReference type="Proteomes" id="UP000295703">
    <property type="component" value="Unassembled WGS sequence"/>
</dbReference>
<feature type="region of interest" description="Disordered" evidence="1">
    <location>
        <begin position="24"/>
        <end position="49"/>
    </location>
</feature>
<evidence type="ECO:0000256" key="1">
    <source>
        <dbReference type="SAM" id="MobiDB-lite"/>
    </source>
</evidence>
<evidence type="ECO:0000313" key="4">
    <source>
        <dbReference type="Proteomes" id="UP000295703"/>
    </source>
</evidence>
<evidence type="ECO:0000313" key="3">
    <source>
        <dbReference type="EMBL" id="TDZ49666.1"/>
    </source>
</evidence>
<sequence>MIRRGTNSDLNIIESIVCFFNKSGQGDRKPEYPEDFNRPESQTSHLTDPRQCEIDADGDLVLVLGLMQLGEGDEPSEQRHEELRVSSKVLQLNSPVFRAMLGGKFKEATELAGKAKHSQLYDLSLPDDDAEAMTIFCQILHNIYISTSPKPILLEKLAYICDKYESTGALKYSGIVWIRDWLQHFDDEVPPMSDFCHLLVFAYVVDLPVEFSEISWRIFLYHEGPFSTSSEQVKMLIDHPLLRQDIISCLETKRHESCNSFYKGVISPMTWDWDTSDGTCSRGSKALGTYVETLHAHDILPRDIDFSKHKFCNLLDTAVSLPKITMRDFPCIREVGVCQCRSNRYINRNLVTDVEKEARKIIQQRRVFNCLDCLRSQGVTGKENTCRVPH</sequence>
<reference evidence="3 4" key="1">
    <citation type="submission" date="2018-12" db="EMBL/GenBank/DDBJ databases">
        <title>Genome sequence and assembly of Colletotrichum trifolii.</title>
        <authorList>
            <person name="Gan P."/>
            <person name="Shirasu K."/>
        </authorList>
    </citation>
    <scope>NUCLEOTIDE SEQUENCE [LARGE SCALE GENOMIC DNA]</scope>
    <source>
        <strain evidence="3 4">543-2</strain>
    </source>
</reference>
<dbReference type="PROSITE" id="PS50097">
    <property type="entry name" value="BTB"/>
    <property type="match status" value="1"/>
</dbReference>
<dbReference type="Gene3D" id="3.30.710.10">
    <property type="entry name" value="Potassium Channel Kv1.1, Chain A"/>
    <property type="match status" value="1"/>
</dbReference>
<proteinExistence type="predicted"/>
<dbReference type="InterPro" id="IPR011333">
    <property type="entry name" value="SKP1/BTB/POZ_sf"/>
</dbReference>
<dbReference type="InterPro" id="IPR000210">
    <property type="entry name" value="BTB/POZ_dom"/>
</dbReference>
<evidence type="ECO:0000259" key="2">
    <source>
        <dbReference type="PROSITE" id="PS50097"/>
    </source>
</evidence>
<protein>
    <recommendedName>
        <fullName evidence="2">BTB domain-containing protein</fullName>
    </recommendedName>
</protein>
<comment type="caution">
    <text evidence="3">The sequence shown here is derived from an EMBL/GenBank/DDBJ whole genome shotgun (WGS) entry which is preliminary data.</text>
</comment>